<accession>A0A7W7WEN2</accession>
<evidence type="ECO:0000313" key="2">
    <source>
        <dbReference type="EMBL" id="MBB4943559.1"/>
    </source>
</evidence>
<dbReference type="AlphaFoldDB" id="A0A7W7WEN2"/>
<keyword evidence="1" id="KW-0812">Transmembrane</keyword>
<comment type="caution">
    <text evidence="2">The sequence shown here is derived from an EMBL/GenBank/DDBJ whole genome shotgun (WGS) entry which is preliminary data.</text>
</comment>
<dbReference type="Proteomes" id="UP000534286">
    <property type="component" value="Unassembled WGS sequence"/>
</dbReference>
<name>A0A7W7WEN2_9ACTN</name>
<keyword evidence="1" id="KW-1133">Transmembrane helix</keyword>
<gene>
    <name evidence="2" type="ORF">FHR32_007959</name>
</gene>
<protein>
    <submittedName>
        <fullName evidence="2">Putative MFS family arabinose efflux permease</fullName>
    </submittedName>
</protein>
<sequence>MSPRRGWAAVGAVAAATFTYVRPALEEISGADAGLIGALLLAYGVAGVAGNFAGAAGAARSPVAVAVSRTSQDARE</sequence>
<proteinExistence type="predicted"/>
<evidence type="ECO:0000256" key="1">
    <source>
        <dbReference type="SAM" id="Phobius"/>
    </source>
</evidence>
<reference evidence="2 3" key="1">
    <citation type="submission" date="2020-08" db="EMBL/GenBank/DDBJ databases">
        <title>Sequencing the genomes of 1000 actinobacteria strains.</title>
        <authorList>
            <person name="Klenk H.-P."/>
        </authorList>
    </citation>
    <scope>NUCLEOTIDE SEQUENCE [LARGE SCALE GENOMIC DNA]</scope>
    <source>
        <strain evidence="2 3">DSM 43023</strain>
    </source>
</reference>
<dbReference type="RefSeq" id="WP_221466785.1">
    <property type="nucleotide sequence ID" value="NZ_BAABEK010000025.1"/>
</dbReference>
<evidence type="ECO:0000313" key="3">
    <source>
        <dbReference type="Proteomes" id="UP000534286"/>
    </source>
</evidence>
<organism evidence="2 3">
    <name type="scientific">Streptosporangium album</name>
    <dbReference type="NCBI Taxonomy" id="47479"/>
    <lineage>
        <taxon>Bacteria</taxon>
        <taxon>Bacillati</taxon>
        <taxon>Actinomycetota</taxon>
        <taxon>Actinomycetes</taxon>
        <taxon>Streptosporangiales</taxon>
        <taxon>Streptosporangiaceae</taxon>
        <taxon>Streptosporangium</taxon>
    </lineage>
</organism>
<keyword evidence="3" id="KW-1185">Reference proteome</keyword>
<keyword evidence="1" id="KW-0472">Membrane</keyword>
<dbReference type="EMBL" id="JACHJU010000005">
    <property type="protein sequence ID" value="MBB4943559.1"/>
    <property type="molecule type" value="Genomic_DNA"/>
</dbReference>
<feature type="transmembrane region" description="Helical" evidence="1">
    <location>
        <begin position="33"/>
        <end position="53"/>
    </location>
</feature>